<dbReference type="Proteomes" id="UP000324282">
    <property type="component" value="Unassembled WGS sequence"/>
</dbReference>
<feature type="domain" description="Integrase DNA-binding" evidence="3">
    <location>
        <begin position="9"/>
        <end position="90"/>
    </location>
</feature>
<reference evidence="4 5" key="1">
    <citation type="submission" date="2019-07" db="EMBL/GenBank/DDBJ databases">
        <title>Deep subsurface shale carbon reservoir microbial communities from Ohio and West Virginia, USA.</title>
        <authorList>
            <person name="Wrighton K."/>
        </authorList>
    </citation>
    <scope>NUCLEOTIDE SEQUENCE [LARGE SCALE GENOMIC DNA]</scope>
    <source>
        <strain evidence="4 5">NP_8Ht</strain>
    </source>
</reference>
<dbReference type="EMBL" id="VNHQ01000013">
    <property type="protein sequence ID" value="TYP63930.1"/>
    <property type="molecule type" value="Genomic_DNA"/>
</dbReference>
<dbReference type="AlphaFoldDB" id="A0A5S5BD05"/>
<evidence type="ECO:0000256" key="2">
    <source>
        <dbReference type="ARBA" id="ARBA00022908"/>
    </source>
</evidence>
<dbReference type="InterPro" id="IPR050808">
    <property type="entry name" value="Phage_Integrase"/>
</dbReference>
<dbReference type="Gene3D" id="3.30.160.390">
    <property type="entry name" value="Integrase, DNA-binding domain"/>
    <property type="match status" value="1"/>
</dbReference>
<comment type="similarity">
    <text evidence="1">Belongs to the 'phage' integrase family.</text>
</comment>
<dbReference type="Pfam" id="PF13356">
    <property type="entry name" value="Arm-DNA-bind_3"/>
    <property type="match status" value="1"/>
</dbReference>
<name>A0A5S5BD05_STUST</name>
<organism evidence="4 5">
    <name type="scientific">Stutzerimonas stutzeri</name>
    <name type="common">Pseudomonas stutzeri</name>
    <dbReference type="NCBI Taxonomy" id="316"/>
    <lineage>
        <taxon>Bacteria</taxon>
        <taxon>Pseudomonadati</taxon>
        <taxon>Pseudomonadota</taxon>
        <taxon>Gammaproteobacteria</taxon>
        <taxon>Pseudomonadales</taxon>
        <taxon>Pseudomonadaceae</taxon>
        <taxon>Stutzerimonas</taxon>
    </lineage>
</organism>
<evidence type="ECO:0000259" key="3">
    <source>
        <dbReference type="Pfam" id="PF13356"/>
    </source>
</evidence>
<keyword evidence="2" id="KW-0229">DNA integration</keyword>
<evidence type="ECO:0000313" key="5">
    <source>
        <dbReference type="Proteomes" id="UP000324282"/>
    </source>
</evidence>
<comment type="caution">
    <text evidence="4">The sequence shown here is derived from an EMBL/GenBank/DDBJ whole genome shotgun (WGS) entry which is preliminary data.</text>
</comment>
<dbReference type="GO" id="GO:0015074">
    <property type="term" value="P:DNA integration"/>
    <property type="evidence" value="ECO:0007669"/>
    <property type="project" value="UniProtKB-KW"/>
</dbReference>
<evidence type="ECO:0000313" key="4">
    <source>
        <dbReference type="EMBL" id="TYP63930.1"/>
    </source>
</evidence>
<gene>
    <name evidence="4" type="ORF">A9A72_123710</name>
</gene>
<dbReference type="PANTHER" id="PTHR30629:SF2">
    <property type="entry name" value="PROPHAGE INTEGRASE INTS-RELATED"/>
    <property type="match status" value="1"/>
</dbReference>
<dbReference type="RefSeq" id="WP_148925557.1">
    <property type="nucleotide sequence ID" value="NZ_VNHQ01000013.1"/>
</dbReference>
<dbReference type="InterPro" id="IPR038488">
    <property type="entry name" value="Integrase_DNA-bd_sf"/>
</dbReference>
<proteinExistence type="inferred from homology"/>
<evidence type="ECO:0000256" key="1">
    <source>
        <dbReference type="ARBA" id="ARBA00008857"/>
    </source>
</evidence>
<sequence length="151" mass="16366">MDANLDSKALAALGPKDKPYKVRAGSGLFLEVTPNGSKLWRLKYRFGGKENKISLGAFPSVSLEQARKARDEARATIQAGIDPSALRKAERAERSKNRAHAKAFRLVMSLDHALTIETPKQILSLSPSQTVAVRAFLLAVESEGSGHAANR</sequence>
<accession>A0A5S5BD05</accession>
<dbReference type="PANTHER" id="PTHR30629">
    <property type="entry name" value="PROPHAGE INTEGRASE"/>
    <property type="match status" value="1"/>
</dbReference>
<dbReference type="InterPro" id="IPR025166">
    <property type="entry name" value="Integrase_DNA_bind_dom"/>
</dbReference>
<protein>
    <submittedName>
        <fullName evidence="4">Uncharacterized protein DUF4102</fullName>
    </submittedName>
</protein>
<dbReference type="OrthoDB" id="9795573at2"/>